<name>A0A0E9WDX3_ANGAN</name>
<sequence>MCICNMSSLQSSFQEVYQQVMRESKVQLNNHIPLVEQNLRIYDLKQVQALSVHHSGETRLHVGYYFWNANFLNCLFQVLHLTL</sequence>
<reference evidence="1" key="2">
    <citation type="journal article" date="2015" name="Fish Shellfish Immunol.">
        <title>Early steps in the European eel (Anguilla anguilla)-Vibrio vulnificus interaction in the gills: Role of the RtxA13 toxin.</title>
        <authorList>
            <person name="Callol A."/>
            <person name="Pajuelo D."/>
            <person name="Ebbesson L."/>
            <person name="Teles M."/>
            <person name="MacKenzie S."/>
            <person name="Amaro C."/>
        </authorList>
    </citation>
    <scope>NUCLEOTIDE SEQUENCE</scope>
</reference>
<evidence type="ECO:0000313" key="1">
    <source>
        <dbReference type="EMBL" id="JAH88506.1"/>
    </source>
</evidence>
<proteinExistence type="predicted"/>
<reference evidence="1" key="1">
    <citation type="submission" date="2014-11" db="EMBL/GenBank/DDBJ databases">
        <authorList>
            <person name="Amaro Gonzalez C."/>
        </authorList>
    </citation>
    <scope>NUCLEOTIDE SEQUENCE</scope>
</reference>
<dbReference type="EMBL" id="GBXM01020071">
    <property type="protein sequence ID" value="JAH88506.1"/>
    <property type="molecule type" value="Transcribed_RNA"/>
</dbReference>
<organism evidence="1">
    <name type="scientific">Anguilla anguilla</name>
    <name type="common">European freshwater eel</name>
    <name type="synonym">Muraena anguilla</name>
    <dbReference type="NCBI Taxonomy" id="7936"/>
    <lineage>
        <taxon>Eukaryota</taxon>
        <taxon>Metazoa</taxon>
        <taxon>Chordata</taxon>
        <taxon>Craniata</taxon>
        <taxon>Vertebrata</taxon>
        <taxon>Euteleostomi</taxon>
        <taxon>Actinopterygii</taxon>
        <taxon>Neopterygii</taxon>
        <taxon>Teleostei</taxon>
        <taxon>Anguilliformes</taxon>
        <taxon>Anguillidae</taxon>
        <taxon>Anguilla</taxon>
    </lineage>
</organism>
<accession>A0A0E9WDX3</accession>
<dbReference type="AlphaFoldDB" id="A0A0E9WDX3"/>
<protein>
    <submittedName>
        <fullName evidence="1">Uncharacterized protein</fullName>
    </submittedName>
</protein>